<dbReference type="EMBL" id="MWPX01000040">
    <property type="protein sequence ID" value="OUM46593.1"/>
    <property type="molecule type" value="Genomic_DNA"/>
</dbReference>
<dbReference type="RefSeq" id="WP_016115873.1">
    <property type="nucleotide sequence ID" value="NZ_CP189809.1"/>
</dbReference>
<accession>A0A1Y3MHF6</accession>
<name>A0A1Y3MHF6_9BACI</name>
<reference evidence="1 2" key="1">
    <citation type="submission" date="2017-02" db="EMBL/GenBank/DDBJ databases">
        <title>Bacillus pseudomycoides isolate FSL K6-0042.</title>
        <authorList>
            <person name="Kovac J."/>
        </authorList>
    </citation>
    <scope>NUCLEOTIDE SEQUENCE [LARGE SCALE GENOMIC DNA]</scope>
    <source>
        <strain evidence="1 2">FSL K6-0042</strain>
    </source>
</reference>
<proteinExistence type="predicted"/>
<dbReference type="Proteomes" id="UP000195321">
    <property type="component" value="Unassembled WGS sequence"/>
</dbReference>
<comment type="caution">
    <text evidence="1">The sequence shown here is derived from an EMBL/GenBank/DDBJ whole genome shotgun (WGS) entry which is preliminary data.</text>
</comment>
<dbReference type="Pfam" id="PF12730">
    <property type="entry name" value="ABC2_membrane_4"/>
    <property type="match status" value="1"/>
</dbReference>
<protein>
    <submittedName>
        <fullName evidence="1">ABC transporter permease</fullName>
    </submittedName>
</protein>
<dbReference type="AlphaFoldDB" id="A0A1Y3MHF6"/>
<organism evidence="1 2">
    <name type="scientific">Bacillus pseudomycoides</name>
    <dbReference type="NCBI Taxonomy" id="64104"/>
    <lineage>
        <taxon>Bacteria</taxon>
        <taxon>Bacillati</taxon>
        <taxon>Bacillota</taxon>
        <taxon>Bacilli</taxon>
        <taxon>Bacillales</taxon>
        <taxon>Bacillaceae</taxon>
        <taxon>Bacillus</taxon>
        <taxon>Bacillus cereus group</taxon>
    </lineage>
</organism>
<evidence type="ECO:0000313" key="2">
    <source>
        <dbReference type="Proteomes" id="UP000195321"/>
    </source>
</evidence>
<sequence length="244" mass="28255">MMQAVLKSELIKLKGSKLLYLTTSLQLITVLLVFFIYASNPKYSIAQTGWDEYYQTIYIFFNLMTGTATFYIVTGYIFSREYQEGTNLILFTSPISKLKFYFGKLLIIFSFIVFTMLIILVLPFCLGMLITDLPFTFKLFMRQLKVVSLMAIMHFCLIPIASLIAIKWKSFLYVVTLMCLVLFFNIMLVNSPGNFLYPWIVPLIFSPHEGMGRTFISYPIGTCSILFILILGLTLSIYEYRKIR</sequence>
<evidence type="ECO:0000313" key="1">
    <source>
        <dbReference type="EMBL" id="OUM46593.1"/>
    </source>
</evidence>
<gene>
    <name evidence="1" type="ORF">BW425_22820</name>
</gene>